<organism evidence="9 10">
    <name type="scientific">Coprococcus catus</name>
    <dbReference type="NCBI Taxonomy" id="116085"/>
    <lineage>
        <taxon>Bacteria</taxon>
        <taxon>Bacillati</taxon>
        <taxon>Bacillota</taxon>
        <taxon>Clostridia</taxon>
        <taxon>Lachnospirales</taxon>
        <taxon>Lachnospiraceae</taxon>
        <taxon>Coprococcus</taxon>
    </lineage>
</organism>
<evidence type="ECO:0000256" key="5">
    <source>
        <dbReference type="ARBA" id="ARBA00023136"/>
    </source>
</evidence>
<feature type="transmembrane region" description="Helical" evidence="7">
    <location>
        <begin position="368"/>
        <end position="390"/>
    </location>
</feature>
<keyword evidence="5 7" id="KW-0472">Membrane</keyword>
<feature type="transmembrane region" description="Helical" evidence="7">
    <location>
        <begin position="805"/>
        <end position="828"/>
    </location>
</feature>
<evidence type="ECO:0000313" key="10">
    <source>
        <dbReference type="Proteomes" id="UP000260773"/>
    </source>
</evidence>
<keyword evidence="4 7" id="KW-1133">Transmembrane helix</keyword>
<feature type="transmembrane region" description="Helical" evidence="7">
    <location>
        <begin position="274"/>
        <end position="297"/>
    </location>
</feature>
<dbReference type="GO" id="GO:0005886">
    <property type="term" value="C:plasma membrane"/>
    <property type="evidence" value="ECO:0007669"/>
    <property type="project" value="UniProtKB-SubCell"/>
</dbReference>
<keyword evidence="2" id="KW-1003">Cell membrane</keyword>
<sequence>MNVKNRKCIRKLSLKSLYANRRRNLIAIFAIALTTLLFTSMFTIVLSLNASYETYQFRQAGGYAHGTFKDVSPEQAERIAAHPKVKAVGARKAIGITADGVFSKTPAEISYMDANCTRWSYATPTTGRMPESGKEVAMDTTALQLLGVTPELGAEVTVSYSITDKDQTGFTVTDTFTLVGYWDYDELMPVHYINISRDYADDIEAQAVKTGLQPFRTDLNVMLASGTNIQGQMEQVDTDLGYTWDSYTDPNSVRIGVNWGYTSSQLESQLDPELIIAIAAFLLLVIFTGYLIIYNIFQISVAGDIRFYGLLKTIGTTPRQLKRIIRQQALLLCLIGIPAGLLLGYGIGAVLVPVVLRSTQLDAGITTISTSPVIFLGSMLFALLTVLLSCSKPGKMAARVSPVEAIKYTDAMQTKKKQRSTRGAKLHQMAFANLGRNKKKTVLVVLSLALSVTLFNALCAFVDGFSMEKYVSTMTCADFIVSTPDYFRYNSSADEFITQEQIEDISANTKASLSGTGYAVRKTAYLWMTEDALRQDYARYESAEQLDSHMSRMEHRGNMVMGDTRIEALDNSLFDKLKVFDGDISPMLEPDNNAIAIAVSLDDYGNLPNPEYYPKVGDTITATYADDVKYIDSRTGELCTEDTPEEYLKAKLYGARDVEYTVCALVELPNSMSYRYGGTGYDAVLSVDTAQRDSGGAAIPMLYLFDTADDADETEAEQYLSKLTAGEFSPLMYESKATARSEFAQFRQMFLLIGGILCAIIGLVGLLNFFNAMMTGILSRRREFAVLQAVGMTNRQLKTMLIYEGLFYAMSSVAAAFILSLAVGPLAGKMLGSMFWFFEYRFTVLPVLLTIPVFLLLGWLIPCMMYDNTAKCSVVEQLRDAQ</sequence>
<dbReference type="EMBL" id="QVEP01000052">
    <property type="protein sequence ID" value="RGB74686.1"/>
    <property type="molecule type" value="Genomic_DNA"/>
</dbReference>
<dbReference type="GO" id="GO:0022857">
    <property type="term" value="F:transmembrane transporter activity"/>
    <property type="evidence" value="ECO:0007669"/>
    <property type="project" value="TreeGrafter"/>
</dbReference>
<dbReference type="PANTHER" id="PTHR30572:SF4">
    <property type="entry name" value="ABC TRANSPORTER PERMEASE YTRF"/>
    <property type="match status" value="1"/>
</dbReference>
<name>A0A3E2TFR1_9FIRM</name>
<feature type="domain" description="ABC3 transporter permease C-terminal" evidence="8">
    <location>
        <begin position="757"/>
        <end position="861"/>
    </location>
</feature>
<comment type="similarity">
    <text evidence="6">Belongs to the ABC-4 integral membrane protein family.</text>
</comment>
<feature type="domain" description="ABC3 transporter permease C-terminal" evidence="8">
    <location>
        <begin position="280"/>
        <end position="402"/>
    </location>
</feature>
<keyword evidence="3 7" id="KW-0812">Transmembrane</keyword>
<feature type="transmembrane region" description="Helical" evidence="7">
    <location>
        <begin position="329"/>
        <end position="356"/>
    </location>
</feature>
<dbReference type="InterPro" id="IPR003838">
    <property type="entry name" value="ABC3_permease_C"/>
</dbReference>
<feature type="transmembrane region" description="Helical" evidence="7">
    <location>
        <begin position="25"/>
        <end position="48"/>
    </location>
</feature>
<protein>
    <submittedName>
        <fullName evidence="9">ABC transporter permease</fullName>
    </submittedName>
</protein>
<feature type="transmembrane region" description="Helical" evidence="7">
    <location>
        <begin position="442"/>
        <end position="465"/>
    </location>
</feature>
<evidence type="ECO:0000256" key="6">
    <source>
        <dbReference type="ARBA" id="ARBA00038076"/>
    </source>
</evidence>
<evidence type="ECO:0000256" key="1">
    <source>
        <dbReference type="ARBA" id="ARBA00004651"/>
    </source>
</evidence>
<evidence type="ECO:0000256" key="4">
    <source>
        <dbReference type="ARBA" id="ARBA00022989"/>
    </source>
</evidence>
<comment type="caution">
    <text evidence="9">The sequence shown here is derived from an EMBL/GenBank/DDBJ whole genome shotgun (WGS) entry which is preliminary data.</text>
</comment>
<feature type="transmembrane region" description="Helical" evidence="7">
    <location>
        <begin position="840"/>
        <end position="861"/>
    </location>
</feature>
<comment type="subcellular location">
    <subcellularLocation>
        <location evidence="1">Cell membrane</location>
        <topology evidence="1">Multi-pass membrane protein</topology>
    </subcellularLocation>
</comment>
<evidence type="ECO:0000256" key="3">
    <source>
        <dbReference type="ARBA" id="ARBA00022692"/>
    </source>
</evidence>
<dbReference type="PANTHER" id="PTHR30572">
    <property type="entry name" value="MEMBRANE COMPONENT OF TRANSPORTER-RELATED"/>
    <property type="match status" value="1"/>
</dbReference>
<feature type="transmembrane region" description="Helical" evidence="7">
    <location>
        <begin position="749"/>
        <end position="772"/>
    </location>
</feature>
<gene>
    <name evidence="9" type="ORF">DW070_14725</name>
</gene>
<evidence type="ECO:0000256" key="7">
    <source>
        <dbReference type="SAM" id="Phobius"/>
    </source>
</evidence>
<dbReference type="RefSeq" id="WP_117529010.1">
    <property type="nucleotide sequence ID" value="NZ_JAQENQ010000016.1"/>
</dbReference>
<dbReference type="Proteomes" id="UP000260773">
    <property type="component" value="Unassembled WGS sequence"/>
</dbReference>
<dbReference type="InterPro" id="IPR050250">
    <property type="entry name" value="Macrolide_Exporter_MacB"/>
</dbReference>
<evidence type="ECO:0000256" key="2">
    <source>
        <dbReference type="ARBA" id="ARBA00022475"/>
    </source>
</evidence>
<accession>A0A3E2TFR1</accession>
<dbReference type="AlphaFoldDB" id="A0A3E2TFR1"/>
<evidence type="ECO:0000313" key="9">
    <source>
        <dbReference type="EMBL" id="RGB74686.1"/>
    </source>
</evidence>
<proteinExistence type="inferred from homology"/>
<dbReference type="Pfam" id="PF02687">
    <property type="entry name" value="FtsX"/>
    <property type="match status" value="2"/>
</dbReference>
<evidence type="ECO:0000259" key="8">
    <source>
        <dbReference type="Pfam" id="PF02687"/>
    </source>
</evidence>
<reference evidence="9 10" key="1">
    <citation type="submission" date="2018-08" db="EMBL/GenBank/DDBJ databases">
        <title>A genome reference for cultivated species of the human gut microbiota.</title>
        <authorList>
            <person name="Zou Y."/>
            <person name="Xue W."/>
            <person name="Luo G."/>
        </authorList>
    </citation>
    <scope>NUCLEOTIDE SEQUENCE [LARGE SCALE GENOMIC DNA]</scope>
    <source>
        <strain evidence="9 10">AF45-17</strain>
    </source>
</reference>